<evidence type="ECO:0000256" key="1">
    <source>
        <dbReference type="SAM" id="MobiDB-lite"/>
    </source>
</evidence>
<gene>
    <name evidence="3" type="ORF">BN869_000013435_1</name>
</gene>
<proteinExistence type="predicted"/>
<feature type="compositionally biased region" description="Polar residues" evidence="1">
    <location>
        <begin position="365"/>
        <end position="381"/>
    </location>
</feature>
<dbReference type="EMBL" id="CDPU01000098">
    <property type="protein sequence ID" value="CEO57377.1"/>
    <property type="molecule type" value="Genomic_DNA"/>
</dbReference>
<dbReference type="PANTHER" id="PTHR38166">
    <property type="entry name" value="C2H2-TYPE DOMAIN-CONTAINING PROTEIN-RELATED"/>
    <property type="match status" value="1"/>
</dbReference>
<protein>
    <recommendedName>
        <fullName evidence="4">C2H2-type domain-containing protein</fullName>
    </recommendedName>
</protein>
<organism evidence="3">
    <name type="scientific">Bionectria ochroleuca</name>
    <name type="common">Gliocladium roseum</name>
    <dbReference type="NCBI Taxonomy" id="29856"/>
    <lineage>
        <taxon>Eukaryota</taxon>
        <taxon>Fungi</taxon>
        <taxon>Dikarya</taxon>
        <taxon>Ascomycota</taxon>
        <taxon>Pezizomycotina</taxon>
        <taxon>Sordariomycetes</taxon>
        <taxon>Hypocreomycetidae</taxon>
        <taxon>Hypocreales</taxon>
        <taxon>Bionectriaceae</taxon>
        <taxon>Clonostachys</taxon>
    </lineage>
</organism>
<feature type="transmembrane region" description="Helical" evidence="2">
    <location>
        <begin position="12"/>
        <end position="38"/>
    </location>
</feature>
<dbReference type="PANTHER" id="PTHR38166:SF1">
    <property type="entry name" value="C2H2-TYPE DOMAIN-CONTAINING PROTEIN"/>
    <property type="match status" value="1"/>
</dbReference>
<feature type="compositionally biased region" description="Polar residues" evidence="1">
    <location>
        <begin position="420"/>
        <end position="431"/>
    </location>
</feature>
<evidence type="ECO:0000313" key="3">
    <source>
        <dbReference type="EMBL" id="CEO57377.1"/>
    </source>
</evidence>
<feature type="compositionally biased region" description="Polar residues" evidence="1">
    <location>
        <begin position="331"/>
        <end position="343"/>
    </location>
</feature>
<feature type="non-terminal residue" evidence="3">
    <location>
        <position position="648"/>
    </location>
</feature>
<feature type="region of interest" description="Disordered" evidence="1">
    <location>
        <begin position="417"/>
        <end position="481"/>
    </location>
</feature>
<keyword evidence="2" id="KW-1133">Transmembrane helix</keyword>
<feature type="region of interest" description="Disordered" evidence="1">
    <location>
        <begin position="94"/>
        <end position="127"/>
    </location>
</feature>
<name>A0A0B7KPK7_BIOOC</name>
<sequence length="648" mass="73481">MLLESSSHPLGAILSSSVLFSVVLFHSLLIGVTLLLAYKHSGLCTSWRHGTHHHRSNAWQLLLKLPLVCRILRLSPTGTISCADHHMCRSYSQQPSQEAGTSSVRPTAFNHGTTHPISKGKGDEDPSESAHLIRAHTLCEYHCTRCWTEFDNFDSYRSHTSRSSCQEEPGPEPLLPVEVQRLREDTRGTSKAQKWYWLWDNLFRGHEPPPSPFLEPEDEVARRYVLIGDSVEHSIADRLSYWLSPSQHRQMYRTVLSDILTALGFSPKRYRRFPSYYNGQLLSTNTPPSYELPLHSTAIDALPSFRPSSIDEVRHACQWSFPPGRMRTAGESRSGSPESTHPTSVEEPITPESTDYYASSDDEGSQSSTATENDDSTASSPQDHRLSSLLREQNMESFMIRTVGDLVLRWVRQCPPDHNPGQSTPSPSWNINAAGTGQPTGGSGPSQIGRKRRLGGNEEGEDGDRNKRQKSINDDVAEDGPGRLFACPYRQQYPEKAWPKCEKGWPSPRRVKDRVYKEHELVLHCDRCYAEFETETELTEHRRTDPPCPLTEHTADGLKLGYTDAMMIQLKSRRGVQKLSQEERWERMHRILFPNAQEIPSCYYKPAVQMHPVFQEQIDGVIQQITQNLVNNPELQAHPQLSEERVSN</sequence>
<reference evidence="3" key="1">
    <citation type="submission" date="2015-01" db="EMBL/GenBank/DDBJ databases">
        <authorList>
            <person name="Durling Mikael"/>
        </authorList>
    </citation>
    <scope>NUCLEOTIDE SEQUENCE</scope>
</reference>
<evidence type="ECO:0008006" key="4">
    <source>
        <dbReference type="Google" id="ProtNLM"/>
    </source>
</evidence>
<keyword evidence="2" id="KW-0472">Membrane</keyword>
<dbReference type="AlphaFoldDB" id="A0A0B7KPK7"/>
<evidence type="ECO:0000256" key="2">
    <source>
        <dbReference type="SAM" id="Phobius"/>
    </source>
</evidence>
<accession>A0A0B7KPK7</accession>
<feature type="compositionally biased region" description="Polar residues" evidence="1">
    <location>
        <begin position="94"/>
        <end position="116"/>
    </location>
</feature>
<keyword evidence="2" id="KW-0812">Transmembrane</keyword>
<feature type="region of interest" description="Disordered" evidence="1">
    <location>
        <begin position="321"/>
        <end position="384"/>
    </location>
</feature>